<dbReference type="SUPFAM" id="SSF47384">
    <property type="entry name" value="Homodimeric domain of signal transducing histidine kinase"/>
    <property type="match status" value="1"/>
</dbReference>
<dbReference type="Pfam" id="PF13424">
    <property type="entry name" value="TPR_12"/>
    <property type="match status" value="1"/>
</dbReference>
<dbReference type="EMBL" id="NPJF01000037">
    <property type="protein sequence ID" value="OYP54867.1"/>
    <property type="molecule type" value="Genomic_DNA"/>
</dbReference>
<keyword evidence="4" id="KW-0802">TPR repeat</keyword>
<dbReference type="Gene3D" id="1.10.287.130">
    <property type="match status" value="1"/>
</dbReference>
<name>A0ABX4EHW1_SEGBR</name>
<dbReference type="InterPro" id="IPR036890">
    <property type="entry name" value="HATPase_C_sf"/>
</dbReference>
<evidence type="ECO:0000259" key="6">
    <source>
        <dbReference type="PROSITE" id="PS50109"/>
    </source>
</evidence>
<dbReference type="InterPro" id="IPR011990">
    <property type="entry name" value="TPR-like_helical_dom_sf"/>
</dbReference>
<protein>
    <recommendedName>
        <fullName evidence="2">histidine kinase</fullName>
        <ecNumber evidence="2">2.7.13.3</ecNumber>
    </recommendedName>
</protein>
<dbReference type="InterPro" id="IPR003661">
    <property type="entry name" value="HisK_dim/P_dom"/>
</dbReference>
<keyword evidence="8" id="KW-1185">Reference proteome</keyword>
<dbReference type="GeneID" id="72478350"/>
<dbReference type="InterPro" id="IPR003594">
    <property type="entry name" value="HATPase_dom"/>
</dbReference>
<gene>
    <name evidence="7" type="ORF">CIK91_08025</name>
</gene>
<dbReference type="Pfam" id="PF13181">
    <property type="entry name" value="TPR_8"/>
    <property type="match status" value="1"/>
</dbReference>
<evidence type="ECO:0000256" key="3">
    <source>
        <dbReference type="ARBA" id="ARBA00022553"/>
    </source>
</evidence>
<dbReference type="SMART" id="SM00028">
    <property type="entry name" value="TPR"/>
    <property type="match status" value="7"/>
</dbReference>
<evidence type="ECO:0000256" key="5">
    <source>
        <dbReference type="SAM" id="Phobius"/>
    </source>
</evidence>
<evidence type="ECO:0000256" key="4">
    <source>
        <dbReference type="PROSITE-ProRule" id="PRU00339"/>
    </source>
</evidence>
<dbReference type="PROSITE" id="PS51257">
    <property type="entry name" value="PROKAR_LIPOPROTEIN"/>
    <property type="match status" value="1"/>
</dbReference>
<evidence type="ECO:0000313" key="7">
    <source>
        <dbReference type="EMBL" id="OYP54867.1"/>
    </source>
</evidence>
<dbReference type="SUPFAM" id="SSF48452">
    <property type="entry name" value="TPR-like"/>
    <property type="match status" value="1"/>
</dbReference>
<dbReference type="InterPro" id="IPR004358">
    <property type="entry name" value="Sig_transdc_His_kin-like_C"/>
</dbReference>
<dbReference type="CDD" id="cd00082">
    <property type="entry name" value="HisKA"/>
    <property type="match status" value="1"/>
</dbReference>
<organism evidence="7 8">
    <name type="scientific">Segatella bryantii</name>
    <name type="common">Prevotella bryantii</name>
    <dbReference type="NCBI Taxonomy" id="77095"/>
    <lineage>
        <taxon>Bacteria</taxon>
        <taxon>Pseudomonadati</taxon>
        <taxon>Bacteroidota</taxon>
        <taxon>Bacteroidia</taxon>
        <taxon>Bacteroidales</taxon>
        <taxon>Prevotellaceae</taxon>
        <taxon>Segatella</taxon>
    </lineage>
</organism>
<dbReference type="InterPro" id="IPR005467">
    <property type="entry name" value="His_kinase_dom"/>
</dbReference>
<dbReference type="SMART" id="SM00387">
    <property type="entry name" value="HATPase_c"/>
    <property type="match status" value="1"/>
</dbReference>
<dbReference type="Proteomes" id="UP000216189">
    <property type="component" value="Unassembled WGS sequence"/>
</dbReference>
<dbReference type="InterPro" id="IPR019734">
    <property type="entry name" value="TPR_rpt"/>
</dbReference>
<dbReference type="EC" id="2.7.13.3" evidence="2"/>
<dbReference type="PROSITE" id="PS50109">
    <property type="entry name" value="HIS_KIN"/>
    <property type="match status" value="1"/>
</dbReference>
<evidence type="ECO:0000256" key="1">
    <source>
        <dbReference type="ARBA" id="ARBA00000085"/>
    </source>
</evidence>
<dbReference type="PANTHER" id="PTHR43547:SF2">
    <property type="entry name" value="HYBRID SIGNAL TRANSDUCTION HISTIDINE KINASE C"/>
    <property type="match status" value="1"/>
</dbReference>
<feature type="domain" description="Histidine kinase" evidence="6">
    <location>
        <begin position="437"/>
        <end position="656"/>
    </location>
</feature>
<comment type="caution">
    <text evidence="7">The sequence shown here is derived from an EMBL/GenBank/DDBJ whole genome shotgun (WGS) entry which is preliminary data.</text>
</comment>
<dbReference type="SUPFAM" id="SSF55874">
    <property type="entry name" value="ATPase domain of HSP90 chaperone/DNA topoisomerase II/histidine kinase"/>
    <property type="match status" value="1"/>
</dbReference>
<evidence type="ECO:0000313" key="8">
    <source>
        <dbReference type="Proteomes" id="UP000216189"/>
    </source>
</evidence>
<keyword evidence="5" id="KW-0472">Membrane</keyword>
<proteinExistence type="predicted"/>
<comment type="catalytic activity">
    <reaction evidence="1">
        <text>ATP + protein L-histidine = ADP + protein N-phospho-L-histidine.</text>
        <dbReference type="EC" id="2.7.13.3"/>
    </reaction>
</comment>
<accession>A0ABX4EHW1</accession>
<dbReference type="RefSeq" id="WP_094448573.1">
    <property type="nucleotide sequence ID" value="NZ_CP091797.1"/>
</dbReference>
<dbReference type="Pfam" id="PF02518">
    <property type="entry name" value="HATPase_c"/>
    <property type="match status" value="1"/>
</dbReference>
<reference evidence="7 8" key="1">
    <citation type="submission" date="2017-08" db="EMBL/GenBank/DDBJ databases">
        <title>Comparative genomics of non-oral Prevotella species.</title>
        <authorList>
            <person name="Accetto T."/>
            <person name="Nograsek B."/>
            <person name="Avgustin G."/>
        </authorList>
    </citation>
    <scope>NUCLEOTIDE SEQUENCE [LARGE SCALE GENOMIC DNA]</scope>
    <source>
        <strain evidence="7 8">TC1-1</strain>
    </source>
</reference>
<dbReference type="Pfam" id="PF00512">
    <property type="entry name" value="HisKA"/>
    <property type="match status" value="1"/>
</dbReference>
<dbReference type="InterPro" id="IPR036097">
    <property type="entry name" value="HisK_dim/P_sf"/>
</dbReference>
<evidence type="ECO:0000256" key="2">
    <source>
        <dbReference type="ARBA" id="ARBA00012438"/>
    </source>
</evidence>
<dbReference type="Gene3D" id="3.30.565.10">
    <property type="entry name" value="Histidine kinase-like ATPase, C-terminal domain"/>
    <property type="match status" value="1"/>
</dbReference>
<dbReference type="PRINTS" id="PR00344">
    <property type="entry name" value="BCTRLSENSOR"/>
</dbReference>
<keyword evidence="5" id="KW-1133">Transmembrane helix</keyword>
<sequence>MKHFFSRNIIGILCLLSVFALIGCGEHNPNGHYAQDVRQEMDSLIKAAEDTTALLGLLDKYKAENNILGQEVTLRELGSQNCLAGRSYTAIKYLYQAYEIAIDNNDTIEISHICNQLAVNFGRMGILDQATLYHLTALHYISSYSDFKNPNNYKQYLSALNGIGKIYLIHKNYKTADTIFHKSLAGEKKINSRRGIAINMANLGQSKQKQGQIDSALYYYKKSMDANLQDHNTLGIGLSHSNYGSLYLQQGKYDKAIEEFKLASDYLIKTTDTWYWVEPILNLAKAYIAKGEFEAAKAQLDKAQKLTNNVHAMEYKARLYESFYDLYKKQGNYKEALNNYTRSIMFRDSMHFSNEKDHIRILHENMDQTRRKQELAKLASDYKLEKNKRIYTALGSAIIVLLLIILLTIMTNLLKARKQRNELQKQLELTRLNFFRNVTHELRTPLTIVIGMSEDLMENEKPSMSIIQKYLARINRQGKVMLELVNQLMDFNKVTSEIGLKQNYRHGDVIAHIAGILEDCEELCHMKQIQLSLARYEPEVNMDYEPDFITKILRNLINNACKFCPEEGGIIRVTTQVENKNLLVRVKDNGIGMDEETCKHVFEPYWQSKDGSQKKSSTGIGLALANRLVLAMNGTISVESALGTGTTFSFTLPLKHKEKAKSN</sequence>
<feature type="transmembrane region" description="Helical" evidence="5">
    <location>
        <begin position="390"/>
        <end position="414"/>
    </location>
</feature>
<dbReference type="Gene3D" id="1.25.40.10">
    <property type="entry name" value="Tetratricopeptide repeat domain"/>
    <property type="match status" value="2"/>
</dbReference>
<dbReference type="SMART" id="SM00388">
    <property type="entry name" value="HisKA"/>
    <property type="match status" value="1"/>
</dbReference>
<keyword evidence="5" id="KW-0812">Transmembrane</keyword>
<dbReference type="PROSITE" id="PS50005">
    <property type="entry name" value="TPR"/>
    <property type="match status" value="1"/>
</dbReference>
<feature type="repeat" description="TPR" evidence="4">
    <location>
        <begin position="237"/>
        <end position="270"/>
    </location>
</feature>
<dbReference type="PANTHER" id="PTHR43547">
    <property type="entry name" value="TWO-COMPONENT HISTIDINE KINASE"/>
    <property type="match status" value="1"/>
</dbReference>
<keyword evidence="3" id="KW-0597">Phosphoprotein</keyword>